<dbReference type="AlphaFoldDB" id="A0A1A9UF80"/>
<reference evidence="1" key="1">
    <citation type="submission" date="2020-05" db="UniProtKB">
        <authorList>
            <consortium name="EnsemblMetazoa"/>
        </authorList>
    </citation>
    <scope>IDENTIFICATION</scope>
    <source>
        <strain evidence="1">TTRI</strain>
    </source>
</reference>
<dbReference type="VEuPathDB" id="VectorBase:GAUT002954"/>
<sequence>MENFEILSTTTIKQAVVTASIDQIFKCTKERTEGTSMLSSQMTALFSKISINLLHLSDLNSSANHRDRHLCASNQRDYLLLLKKRTIRLEILTTNKKELYKKFLQI</sequence>
<protein>
    <submittedName>
        <fullName evidence="1">Uncharacterized protein</fullName>
    </submittedName>
</protein>
<dbReference type="Proteomes" id="UP000078200">
    <property type="component" value="Unassembled WGS sequence"/>
</dbReference>
<organism evidence="1 2">
    <name type="scientific">Glossina austeni</name>
    <name type="common">Savannah tsetse fly</name>
    <dbReference type="NCBI Taxonomy" id="7395"/>
    <lineage>
        <taxon>Eukaryota</taxon>
        <taxon>Metazoa</taxon>
        <taxon>Ecdysozoa</taxon>
        <taxon>Arthropoda</taxon>
        <taxon>Hexapoda</taxon>
        <taxon>Insecta</taxon>
        <taxon>Pterygota</taxon>
        <taxon>Neoptera</taxon>
        <taxon>Endopterygota</taxon>
        <taxon>Diptera</taxon>
        <taxon>Brachycera</taxon>
        <taxon>Muscomorpha</taxon>
        <taxon>Hippoboscoidea</taxon>
        <taxon>Glossinidae</taxon>
        <taxon>Glossina</taxon>
    </lineage>
</organism>
<proteinExistence type="predicted"/>
<accession>A0A1A9UF80</accession>
<evidence type="ECO:0000313" key="1">
    <source>
        <dbReference type="EnsemblMetazoa" id="GAUT002954-PA"/>
    </source>
</evidence>
<evidence type="ECO:0000313" key="2">
    <source>
        <dbReference type="Proteomes" id="UP000078200"/>
    </source>
</evidence>
<dbReference type="EnsemblMetazoa" id="GAUT002954-RA">
    <property type="protein sequence ID" value="GAUT002954-PA"/>
    <property type="gene ID" value="GAUT002954"/>
</dbReference>
<keyword evidence="2" id="KW-1185">Reference proteome</keyword>
<name>A0A1A9UF80_GLOAU</name>